<gene>
    <name evidence="3" type="ORF">PCAL00307_LOCUS13113</name>
    <name evidence="4" type="ORF">PECAL_2P13490</name>
</gene>
<dbReference type="PROSITE" id="PS50405">
    <property type="entry name" value="GST_CTER"/>
    <property type="match status" value="1"/>
</dbReference>
<proteinExistence type="predicted"/>
<dbReference type="SUPFAM" id="SSF47616">
    <property type="entry name" value="GST C-terminal domain-like"/>
    <property type="match status" value="1"/>
</dbReference>
<feature type="region of interest" description="Disordered" evidence="1">
    <location>
        <begin position="352"/>
        <end position="386"/>
    </location>
</feature>
<dbReference type="EMBL" id="HBIW01015215">
    <property type="protein sequence ID" value="CAE0697677.1"/>
    <property type="molecule type" value="Transcribed_RNA"/>
</dbReference>
<dbReference type="InterPro" id="IPR010987">
    <property type="entry name" value="Glutathione-S-Trfase_C-like"/>
</dbReference>
<protein>
    <recommendedName>
        <fullName evidence="2">GST C-terminal domain-containing protein</fullName>
    </recommendedName>
</protein>
<dbReference type="OrthoDB" id="2309723at2759"/>
<dbReference type="CDD" id="cd03190">
    <property type="entry name" value="GST_C_Omega_like"/>
    <property type="match status" value="1"/>
</dbReference>
<evidence type="ECO:0000313" key="4">
    <source>
        <dbReference type="EMBL" id="CAH0368289.1"/>
    </source>
</evidence>
<evidence type="ECO:0000256" key="1">
    <source>
        <dbReference type="SAM" id="MobiDB-lite"/>
    </source>
</evidence>
<dbReference type="InterPro" id="IPR036282">
    <property type="entry name" value="Glutathione-S-Trfase_C_sf"/>
</dbReference>
<feature type="domain" description="GST C-terminal" evidence="2">
    <location>
        <begin position="210"/>
        <end position="345"/>
    </location>
</feature>
<dbReference type="GO" id="GO:0005737">
    <property type="term" value="C:cytoplasm"/>
    <property type="evidence" value="ECO:0007669"/>
    <property type="project" value="TreeGrafter"/>
</dbReference>
<keyword evidence="5" id="KW-1185">Reference proteome</keyword>
<dbReference type="InterPro" id="IPR047047">
    <property type="entry name" value="GST_Omega-like_C"/>
</dbReference>
<dbReference type="InterPro" id="IPR036249">
    <property type="entry name" value="Thioredoxin-like_sf"/>
</dbReference>
<dbReference type="InterPro" id="IPR016639">
    <property type="entry name" value="GST_Omega/GSH"/>
</dbReference>
<dbReference type="InterPro" id="IPR004045">
    <property type="entry name" value="Glutathione_S-Trfase_N"/>
</dbReference>
<dbReference type="Gene3D" id="1.20.1050.10">
    <property type="match status" value="1"/>
</dbReference>
<dbReference type="Proteomes" id="UP000789595">
    <property type="component" value="Unassembled WGS sequence"/>
</dbReference>
<dbReference type="PANTHER" id="PTHR32419:SF6">
    <property type="entry name" value="GLUTATHIONE S-TRANSFERASE OMEGA-LIKE 1-RELATED"/>
    <property type="match status" value="1"/>
</dbReference>
<dbReference type="Pfam" id="PF13409">
    <property type="entry name" value="GST_N_2"/>
    <property type="match status" value="1"/>
</dbReference>
<evidence type="ECO:0000313" key="3">
    <source>
        <dbReference type="EMBL" id="CAE0697677.1"/>
    </source>
</evidence>
<dbReference type="EMBL" id="CAKKNE010000002">
    <property type="protein sequence ID" value="CAH0368289.1"/>
    <property type="molecule type" value="Genomic_DNA"/>
</dbReference>
<sequence length="386" mass="41664">MMNRIFCCLLYAANAFQTPSPRAKRVVLHAEQRSSGGLRLLEWLPSQKALVSVAKFGWRTAWGIMMAELAPQSPEGAYVRPAPQKGSVNAPKLEDRDYVLYVGNACPWCHRTTIVRALRECQAMVKVVVMDDDPTKARRGGWSFTDAAPDPIWAAQDLKGVYDELGLEGRCTAPLLVASDGTFVSNESGDIVRALIEYKGSRANDADLRPAALAADIDALNDAIYERVNNGVYRAGFATKQGPYEAAVRDVFDELKRLDGVLAASDYVAGGRVTESDIRLLPTVERFDACYAPLFLRTATSIRQDFPAVAAWAQRMRAMAGVAETVDARAAAQSYYTSLFPLNPSGIVPVPPGGSSTTGGVAEETTTAPAPAERLAARLARVPPPG</sequence>
<reference evidence="3" key="1">
    <citation type="submission" date="2021-01" db="EMBL/GenBank/DDBJ databases">
        <authorList>
            <person name="Corre E."/>
            <person name="Pelletier E."/>
            <person name="Niang G."/>
            <person name="Scheremetjew M."/>
            <person name="Finn R."/>
            <person name="Kale V."/>
            <person name="Holt S."/>
            <person name="Cochrane G."/>
            <person name="Meng A."/>
            <person name="Brown T."/>
            <person name="Cohen L."/>
        </authorList>
    </citation>
    <scope>NUCLEOTIDE SEQUENCE</scope>
    <source>
        <strain evidence="3">CCMP1756</strain>
    </source>
</reference>
<dbReference type="Gene3D" id="3.40.30.10">
    <property type="entry name" value="Glutaredoxin"/>
    <property type="match status" value="1"/>
</dbReference>
<reference evidence="4" key="2">
    <citation type="submission" date="2021-11" db="EMBL/GenBank/DDBJ databases">
        <authorList>
            <consortium name="Genoscope - CEA"/>
            <person name="William W."/>
        </authorList>
    </citation>
    <scope>NUCLEOTIDE SEQUENCE</scope>
</reference>
<name>A0A7S3ZXZ9_9STRA</name>
<dbReference type="Pfam" id="PF13410">
    <property type="entry name" value="GST_C_2"/>
    <property type="match status" value="1"/>
</dbReference>
<dbReference type="AlphaFoldDB" id="A0A7S3ZXZ9"/>
<organism evidence="3">
    <name type="scientific">Pelagomonas calceolata</name>
    <dbReference type="NCBI Taxonomy" id="35677"/>
    <lineage>
        <taxon>Eukaryota</taxon>
        <taxon>Sar</taxon>
        <taxon>Stramenopiles</taxon>
        <taxon>Ochrophyta</taxon>
        <taxon>Pelagophyceae</taxon>
        <taxon>Pelagomonadales</taxon>
        <taxon>Pelagomonadaceae</taxon>
        <taxon>Pelagomonas</taxon>
    </lineage>
</organism>
<evidence type="ECO:0000313" key="5">
    <source>
        <dbReference type="Proteomes" id="UP000789595"/>
    </source>
</evidence>
<dbReference type="SUPFAM" id="SSF52833">
    <property type="entry name" value="Thioredoxin-like"/>
    <property type="match status" value="1"/>
</dbReference>
<dbReference type="GO" id="GO:0004364">
    <property type="term" value="F:glutathione transferase activity"/>
    <property type="evidence" value="ECO:0007669"/>
    <property type="project" value="InterPro"/>
</dbReference>
<dbReference type="PANTHER" id="PTHR32419">
    <property type="entry name" value="GLUTATHIONYL-HYDROQUINONE REDUCTASE"/>
    <property type="match status" value="1"/>
</dbReference>
<feature type="non-terminal residue" evidence="3">
    <location>
        <position position="386"/>
    </location>
</feature>
<evidence type="ECO:0000259" key="2">
    <source>
        <dbReference type="PROSITE" id="PS50405"/>
    </source>
</evidence>
<accession>A0A7S3ZXZ9</accession>